<accession>A0A7Y9ZBF6</accession>
<dbReference type="AlphaFoldDB" id="A0A7Y9ZBF6"/>
<protein>
    <submittedName>
        <fullName evidence="2">Uncharacterized protein</fullName>
    </submittedName>
</protein>
<reference evidence="2 3" key="1">
    <citation type="submission" date="2020-07" db="EMBL/GenBank/DDBJ databases">
        <title>Sequencing the genomes of 1000 actinobacteria strains.</title>
        <authorList>
            <person name="Klenk H.-P."/>
        </authorList>
    </citation>
    <scope>NUCLEOTIDE SEQUENCE [LARGE SCALE GENOMIC DNA]</scope>
    <source>
        <strain evidence="2 3">DSM 19970</strain>
    </source>
</reference>
<feature type="transmembrane region" description="Helical" evidence="1">
    <location>
        <begin position="29"/>
        <end position="48"/>
    </location>
</feature>
<comment type="caution">
    <text evidence="2">The sequence shown here is derived from an EMBL/GenBank/DDBJ whole genome shotgun (WGS) entry which is preliminary data.</text>
</comment>
<feature type="transmembrane region" description="Helical" evidence="1">
    <location>
        <begin position="60"/>
        <end position="78"/>
    </location>
</feature>
<gene>
    <name evidence="2" type="ORF">BKA03_002393</name>
</gene>
<evidence type="ECO:0000256" key="1">
    <source>
        <dbReference type="SAM" id="Phobius"/>
    </source>
</evidence>
<feature type="transmembrane region" description="Helical" evidence="1">
    <location>
        <begin position="7"/>
        <end position="23"/>
    </location>
</feature>
<name>A0A7Y9ZBF6_9MICO</name>
<keyword evidence="3" id="KW-1185">Reference proteome</keyword>
<dbReference type="RefSeq" id="WP_062074130.1">
    <property type="nucleotide sequence ID" value="NZ_BBRC01000002.1"/>
</dbReference>
<proteinExistence type="predicted"/>
<feature type="transmembrane region" description="Helical" evidence="1">
    <location>
        <begin position="84"/>
        <end position="108"/>
    </location>
</feature>
<sequence>MTSQPTLWLVAVVGGLVSGFLGIHGLGFLGWAIMLVWLVVTIALGLAVGTKNSKALRLGTYGFVTGFSFMCFGYEGAASLPSRFAPFGIIGLFCAVCAIAVGAFVHLVTHRRARL</sequence>
<dbReference type="EMBL" id="JACBZO010000001">
    <property type="protein sequence ID" value="NYI42274.1"/>
    <property type="molecule type" value="Genomic_DNA"/>
</dbReference>
<keyword evidence="1" id="KW-1133">Transmembrane helix</keyword>
<evidence type="ECO:0000313" key="2">
    <source>
        <dbReference type="EMBL" id="NYI42274.1"/>
    </source>
</evidence>
<organism evidence="2 3">
    <name type="scientific">Demequina lutea</name>
    <dbReference type="NCBI Taxonomy" id="431489"/>
    <lineage>
        <taxon>Bacteria</taxon>
        <taxon>Bacillati</taxon>
        <taxon>Actinomycetota</taxon>
        <taxon>Actinomycetes</taxon>
        <taxon>Micrococcales</taxon>
        <taxon>Demequinaceae</taxon>
        <taxon>Demequina</taxon>
    </lineage>
</organism>
<dbReference type="Proteomes" id="UP000547973">
    <property type="component" value="Unassembled WGS sequence"/>
</dbReference>
<evidence type="ECO:0000313" key="3">
    <source>
        <dbReference type="Proteomes" id="UP000547973"/>
    </source>
</evidence>
<keyword evidence="1" id="KW-0472">Membrane</keyword>
<keyword evidence="1" id="KW-0812">Transmembrane</keyword>